<proteinExistence type="predicted"/>
<dbReference type="GeneID" id="55626473"/>
<dbReference type="EMBL" id="MN877442">
    <property type="protein sequence ID" value="QHZ59809.1"/>
    <property type="molecule type" value="Genomic_DNA"/>
</dbReference>
<accession>A0A6C0R0Q2</accession>
<reference evidence="1 2" key="1">
    <citation type="submission" date="2019-12" db="EMBL/GenBank/DDBJ databases">
        <title>Alteromonas phage V22 represents a new genus of marine bacteriophages that requires a novel tail fiber chaperone for host recognition.</title>
        <authorList>
            <person name="Gonzalez-Serrano R."/>
            <person name="Dunne M."/>
            <person name="Rosselli R."/>
            <person name="Martin-Cuadrado A.-B."/>
            <person name="Grosboillot V."/>
            <person name="Zinsli L."/>
            <person name="Roda-Garcia J.J."/>
            <person name="Loessner M.J."/>
            <person name="Rodriguez-Valera F."/>
        </authorList>
    </citation>
    <scope>NUCLEOTIDE SEQUENCE [LARGE SCALE GENOMIC DNA]</scope>
</reference>
<evidence type="ECO:0000313" key="1">
    <source>
        <dbReference type="EMBL" id="QHZ59809.1"/>
    </source>
</evidence>
<dbReference type="Proteomes" id="UP000479357">
    <property type="component" value="Segment"/>
</dbReference>
<organism evidence="1 2">
    <name type="scientific">Alteromonas phage vB_AmeM_PT11-V22</name>
    <dbReference type="NCBI Taxonomy" id="2704031"/>
    <lineage>
        <taxon>Viruses</taxon>
        <taxon>Duplodnaviria</taxon>
        <taxon>Heunggongvirae</taxon>
        <taxon>Uroviricota</taxon>
        <taxon>Caudoviricetes</taxon>
        <taxon>Myoalterovirus</taxon>
        <taxon>Myoalterovirus PT11V22</taxon>
    </lineage>
</organism>
<sequence>MTKTEIPHANSFSLKEVNAETMADFRCEVVKNIRNLASKGFPSLTLKVHNSVIFSADMLSSASKVNYNFEGQVFSEEEYVNFLVEELEERGYQITRHEPCRIEISWLNEANESSD</sequence>
<name>A0A6C0R0Q2_9CAUD</name>
<protein>
    <submittedName>
        <fullName evidence="1">Uncharacterized protein</fullName>
    </submittedName>
</protein>
<dbReference type="KEGG" id="vg:55626473"/>
<keyword evidence="2" id="KW-1185">Reference proteome</keyword>
<evidence type="ECO:0000313" key="2">
    <source>
        <dbReference type="Proteomes" id="UP000479357"/>
    </source>
</evidence>
<dbReference type="RefSeq" id="YP_009855733.1">
    <property type="nucleotide sequence ID" value="NC_048847.1"/>
</dbReference>